<sequence length="239" mass="26531">MLKRERGSLPLYKQLEMMIRESIDNGDFSYGDILPAESEYMAKFGISRITIRQAMQLLASEGYVQGYPGKGTIVTKKKIEEALTGIKSFSDEMREHGVEMETLSCKAGYSDTPDYIASILGMENPGRCLKIERVRAAGGIPLVFSTTYIPSSRNLPDDPDLYSDSLYAVLSSKYGIIVAKATDTFEAVLADRETAGMLCIEEGDALFKRTRQSYDQHSDAIGASISFYPGNRYSYSIQL</sequence>
<accession>A0A9D9DY77</accession>
<dbReference type="PANTHER" id="PTHR44846">
    <property type="entry name" value="MANNOSYL-D-GLYCERATE TRANSPORT/METABOLISM SYSTEM REPRESSOR MNGR-RELATED"/>
    <property type="match status" value="1"/>
</dbReference>
<dbReference type="Pfam" id="PF07702">
    <property type="entry name" value="UTRA"/>
    <property type="match status" value="1"/>
</dbReference>
<dbReference type="InterPro" id="IPR036388">
    <property type="entry name" value="WH-like_DNA-bd_sf"/>
</dbReference>
<dbReference type="SMART" id="SM00345">
    <property type="entry name" value="HTH_GNTR"/>
    <property type="match status" value="1"/>
</dbReference>
<dbReference type="GO" id="GO:0003700">
    <property type="term" value="F:DNA-binding transcription factor activity"/>
    <property type="evidence" value="ECO:0007669"/>
    <property type="project" value="InterPro"/>
</dbReference>
<protein>
    <submittedName>
        <fullName evidence="5">GntR family transcriptional regulator</fullName>
    </submittedName>
</protein>
<dbReference type="PANTHER" id="PTHR44846:SF1">
    <property type="entry name" value="MANNOSYL-D-GLYCERATE TRANSPORT_METABOLISM SYSTEM REPRESSOR MNGR-RELATED"/>
    <property type="match status" value="1"/>
</dbReference>
<dbReference type="InterPro" id="IPR011663">
    <property type="entry name" value="UTRA"/>
</dbReference>
<dbReference type="InterPro" id="IPR050679">
    <property type="entry name" value="Bact_HTH_transcr_reg"/>
</dbReference>
<dbReference type="InterPro" id="IPR028978">
    <property type="entry name" value="Chorismate_lyase_/UTRA_dom_sf"/>
</dbReference>
<name>A0A9D9DY77_9SPIO</name>
<dbReference type="GO" id="GO:0003677">
    <property type="term" value="F:DNA binding"/>
    <property type="evidence" value="ECO:0007669"/>
    <property type="project" value="UniProtKB-KW"/>
</dbReference>
<dbReference type="PRINTS" id="PR00035">
    <property type="entry name" value="HTHGNTR"/>
</dbReference>
<keyword evidence="1" id="KW-0805">Transcription regulation</keyword>
<dbReference type="GO" id="GO:0045892">
    <property type="term" value="P:negative regulation of DNA-templated transcription"/>
    <property type="evidence" value="ECO:0007669"/>
    <property type="project" value="TreeGrafter"/>
</dbReference>
<feature type="domain" description="HTH gntR-type" evidence="4">
    <location>
        <begin position="9"/>
        <end position="77"/>
    </location>
</feature>
<reference evidence="5" key="1">
    <citation type="submission" date="2020-10" db="EMBL/GenBank/DDBJ databases">
        <authorList>
            <person name="Gilroy R."/>
        </authorList>
    </citation>
    <scope>NUCLEOTIDE SEQUENCE</scope>
    <source>
        <strain evidence="5">7293</strain>
    </source>
</reference>
<evidence type="ECO:0000259" key="4">
    <source>
        <dbReference type="PROSITE" id="PS50949"/>
    </source>
</evidence>
<evidence type="ECO:0000313" key="5">
    <source>
        <dbReference type="EMBL" id="MBO8435678.1"/>
    </source>
</evidence>
<dbReference type="SUPFAM" id="SSF46785">
    <property type="entry name" value="Winged helix' DNA-binding domain"/>
    <property type="match status" value="1"/>
</dbReference>
<evidence type="ECO:0000313" key="6">
    <source>
        <dbReference type="Proteomes" id="UP000823615"/>
    </source>
</evidence>
<proteinExistence type="predicted"/>
<dbReference type="CDD" id="cd07377">
    <property type="entry name" value="WHTH_GntR"/>
    <property type="match status" value="1"/>
</dbReference>
<dbReference type="InterPro" id="IPR000524">
    <property type="entry name" value="Tscrpt_reg_HTH_GntR"/>
</dbReference>
<dbReference type="SMART" id="SM00866">
    <property type="entry name" value="UTRA"/>
    <property type="match status" value="1"/>
</dbReference>
<organism evidence="5 6">
    <name type="scientific">Candidatus Ornithospirochaeta stercoripullorum</name>
    <dbReference type="NCBI Taxonomy" id="2840899"/>
    <lineage>
        <taxon>Bacteria</taxon>
        <taxon>Pseudomonadati</taxon>
        <taxon>Spirochaetota</taxon>
        <taxon>Spirochaetia</taxon>
        <taxon>Spirochaetales</taxon>
        <taxon>Spirochaetaceae</taxon>
        <taxon>Spirochaetaceae incertae sedis</taxon>
        <taxon>Candidatus Ornithospirochaeta</taxon>
    </lineage>
</organism>
<dbReference type="Pfam" id="PF00392">
    <property type="entry name" value="GntR"/>
    <property type="match status" value="1"/>
</dbReference>
<keyword evidence="2" id="KW-0238">DNA-binding</keyword>
<evidence type="ECO:0000256" key="3">
    <source>
        <dbReference type="ARBA" id="ARBA00023163"/>
    </source>
</evidence>
<gene>
    <name evidence="5" type="ORF">IAA97_01690</name>
</gene>
<dbReference type="PROSITE" id="PS50949">
    <property type="entry name" value="HTH_GNTR"/>
    <property type="match status" value="1"/>
</dbReference>
<evidence type="ECO:0000256" key="1">
    <source>
        <dbReference type="ARBA" id="ARBA00023015"/>
    </source>
</evidence>
<dbReference type="AlphaFoldDB" id="A0A9D9DY77"/>
<dbReference type="Gene3D" id="1.10.10.10">
    <property type="entry name" value="Winged helix-like DNA-binding domain superfamily/Winged helix DNA-binding domain"/>
    <property type="match status" value="1"/>
</dbReference>
<dbReference type="InterPro" id="IPR036390">
    <property type="entry name" value="WH_DNA-bd_sf"/>
</dbReference>
<reference evidence="5" key="2">
    <citation type="journal article" date="2021" name="PeerJ">
        <title>Extensive microbial diversity within the chicken gut microbiome revealed by metagenomics and culture.</title>
        <authorList>
            <person name="Gilroy R."/>
            <person name="Ravi A."/>
            <person name="Getino M."/>
            <person name="Pursley I."/>
            <person name="Horton D.L."/>
            <person name="Alikhan N.F."/>
            <person name="Baker D."/>
            <person name="Gharbi K."/>
            <person name="Hall N."/>
            <person name="Watson M."/>
            <person name="Adriaenssens E.M."/>
            <person name="Foster-Nyarko E."/>
            <person name="Jarju S."/>
            <person name="Secka A."/>
            <person name="Antonio M."/>
            <person name="Oren A."/>
            <person name="Chaudhuri R.R."/>
            <person name="La Ragione R."/>
            <person name="Hildebrand F."/>
            <person name="Pallen M.J."/>
        </authorList>
    </citation>
    <scope>NUCLEOTIDE SEQUENCE</scope>
    <source>
        <strain evidence="5">7293</strain>
    </source>
</reference>
<dbReference type="EMBL" id="JADIMT010000030">
    <property type="protein sequence ID" value="MBO8435678.1"/>
    <property type="molecule type" value="Genomic_DNA"/>
</dbReference>
<comment type="caution">
    <text evidence="5">The sequence shown here is derived from an EMBL/GenBank/DDBJ whole genome shotgun (WGS) entry which is preliminary data.</text>
</comment>
<evidence type="ECO:0000256" key="2">
    <source>
        <dbReference type="ARBA" id="ARBA00023125"/>
    </source>
</evidence>
<dbReference type="Gene3D" id="3.40.1410.10">
    <property type="entry name" value="Chorismate lyase-like"/>
    <property type="match status" value="1"/>
</dbReference>
<dbReference type="SUPFAM" id="SSF64288">
    <property type="entry name" value="Chorismate lyase-like"/>
    <property type="match status" value="1"/>
</dbReference>
<dbReference type="Proteomes" id="UP000823615">
    <property type="component" value="Unassembled WGS sequence"/>
</dbReference>
<keyword evidence="3" id="KW-0804">Transcription</keyword>